<proteinExistence type="predicted"/>
<sequence length="60" mass="7100">MEWRSGLCASQTNSKLSKPFLYVPCFVHWNSVMLKQERASPPSCCHKVESHNFLEWHYML</sequence>
<name>A0A0E9S9Q8_ANGAN</name>
<accession>A0A0E9S9Q8</accession>
<dbReference type="EMBL" id="GBXM01071344">
    <property type="protein sequence ID" value="JAH37233.1"/>
    <property type="molecule type" value="Transcribed_RNA"/>
</dbReference>
<organism evidence="1">
    <name type="scientific">Anguilla anguilla</name>
    <name type="common">European freshwater eel</name>
    <name type="synonym">Muraena anguilla</name>
    <dbReference type="NCBI Taxonomy" id="7936"/>
    <lineage>
        <taxon>Eukaryota</taxon>
        <taxon>Metazoa</taxon>
        <taxon>Chordata</taxon>
        <taxon>Craniata</taxon>
        <taxon>Vertebrata</taxon>
        <taxon>Euteleostomi</taxon>
        <taxon>Actinopterygii</taxon>
        <taxon>Neopterygii</taxon>
        <taxon>Teleostei</taxon>
        <taxon>Anguilliformes</taxon>
        <taxon>Anguillidae</taxon>
        <taxon>Anguilla</taxon>
    </lineage>
</organism>
<reference evidence="1" key="1">
    <citation type="submission" date="2014-11" db="EMBL/GenBank/DDBJ databases">
        <authorList>
            <person name="Amaro Gonzalez C."/>
        </authorList>
    </citation>
    <scope>NUCLEOTIDE SEQUENCE</scope>
</reference>
<dbReference type="AlphaFoldDB" id="A0A0E9S9Q8"/>
<protein>
    <submittedName>
        <fullName evidence="1">Uncharacterized protein</fullName>
    </submittedName>
</protein>
<evidence type="ECO:0000313" key="1">
    <source>
        <dbReference type="EMBL" id="JAH37233.1"/>
    </source>
</evidence>
<reference evidence="1" key="2">
    <citation type="journal article" date="2015" name="Fish Shellfish Immunol.">
        <title>Early steps in the European eel (Anguilla anguilla)-Vibrio vulnificus interaction in the gills: Role of the RtxA13 toxin.</title>
        <authorList>
            <person name="Callol A."/>
            <person name="Pajuelo D."/>
            <person name="Ebbesson L."/>
            <person name="Teles M."/>
            <person name="MacKenzie S."/>
            <person name="Amaro C."/>
        </authorList>
    </citation>
    <scope>NUCLEOTIDE SEQUENCE</scope>
</reference>